<dbReference type="AlphaFoldDB" id="A0A1E3X366"/>
<proteinExistence type="predicted"/>
<organism evidence="3 4">
    <name type="scientific">Candidatus Scalindua rubra</name>
    <dbReference type="NCBI Taxonomy" id="1872076"/>
    <lineage>
        <taxon>Bacteria</taxon>
        <taxon>Pseudomonadati</taxon>
        <taxon>Planctomycetota</taxon>
        <taxon>Candidatus Brocadiia</taxon>
        <taxon>Candidatus Brocadiales</taxon>
        <taxon>Candidatus Scalinduaceae</taxon>
        <taxon>Candidatus Scalindua</taxon>
    </lineage>
</organism>
<protein>
    <recommendedName>
        <fullName evidence="5">AAA+ ATPase domain-containing protein</fullName>
    </recommendedName>
</protein>
<dbReference type="Pfam" id="PF13173">
    <property type="entry name" value="AAA_14"/>
    <property type="match status" value="1"/>
</dbReference>
<dbReference type="Gene3D" id="3.40.50.300">
    <property type="entry name" value="P-loop containing nucleotide triphosphate hydrolases"/>
    <property type="match status" value="1"/>
</dbReference>
<feature type="domain" description="DUF4143" evidence="2">
    <location>
        <begin position="214"/>
        <end position="368"/>
    </location>
</feature>
<dbReference type="InterPro" id="IPR027417">
    <property type="entry name" value="P-loop_NTPase"/>
</dbReference>
<sequence>MLREIFQLQNPWRFQKGYLFDFKTRKILPELIKNLTNKKIIGIVGSRQVGKSSLIYLIIDHLIRSGIKKEYIFYFNLDDLKLHELFQNIAEFVHFIGKDTETKYIFIDEIQRLTNPGLFLKEIYDLNLNLKIFYSGSSQLEIRSKLKEHLVGRARQFGLQRLSFEEYLNFRKPITKRDALNDCLIYGTYPGVVQEENINERKLSIKDIYQSYIEKDVVDFLKISNIPAFNKLLVLLSNQNSKLLNINSLSKVLKITRKEVEKYIAVLEHTFVIKLIYPFFKNYKKEITKTPKIYFLDLGLRNFIINNFNTLDLRNDVGGLFENFYFLELLNKDVYGFNKINFWRTTNQTEIDFIITEPEQVKAVEVKFQRTSLPKSFQTIKRYYPEIKTSLVSQNDFV</sequence>
<dbReference type="PANTHER" id="PTHR43566:SF1">
    <property type="entry name" value="AAA+ ATPASE DOMAIN-CONTAINING PROTEIN"/>
    <property type="match status" value="1"/>
</dbReference>
<name>A0A1E3X366_9BACT</name>
<gene>
    <name evidence="3" type="ORF">SCARUB_04802</name>
</gene>
<evidence type="ECO:0000259" key="2">
    <source>
        <dbReference type="Pfam" id="PF13635"/>
    </source>
</evidence>
<dbReference type="InterPro" id="IPR025420">
    <property type="entry name" value="DUF4143"/>
</dbReference>
<feature type="domain" description="AAA" evidence="1">
    <location>
        <begin position="38"/>
        <end position="168"/>
    </location>
</feature>
<accession>A0A1E3X366</accession>
<evidence type="ECO:0000313" key="3">
    <source>
        <dbReference type="EMBL" id="ODS30086.1"/>
    </source>
</evidence>
<dbReference type="PANTHER" id="PTHR43566">
    <property type="entry name" value="CONSERVED PROTEIN"/>
    <property type="match status" value="1"/>
</dbReference>
<dbReference type="EMBL" id="MAYW01000286">
    <property type="protein sequence ID" value="ODS30086.1"/>
    <property type="molecule type" value="Genomic_DNA"/>
</dbReference>
<dbReference type="SUPFAM" id="SSF52540">
    <property type="entry name" value="P-loop containing nucleoside triphosphate hydrolases"/>
    <property type="match status" value="1"/>
</dbReference>
<reference evidence="3 4" key="1">
    <citation type="submission" date="2016-07" db="EMBL/GenBank/DDBJ databases">
        <title>Draft genome of Scalindua rubra, obtained from a brine-seawater interface in the Red Sea, sheds light on salt adaptation in anammox bacteria.</title>
        <authorList>
            <person name="Speth D.R."/>
            <person name="Lagkouvardos I."/>
            <person name="Wang Y."/>
            <person name="Qian P.-Y."/>
            <person name="Dutilh B.E."/>
            <person name="Jetten M.S."/>
        </authorList>
    </citation>
    <scope>NUCLEOTIDE SEQUENCE [LARGE SCALE GENOMIC DNA]</scope>
    <source>
        <strain evidence="3">BSI-1</strain>
    </source>
</reference>
<dbReference type="Pfam" id="PF13635">
    <property type="entry name" value="DUF4143"/>
    <property type="match status" value="1"/>
</dbReference>
<evidence type="ECO:0000259" key="1">
    <source>
        <dbReference type="Pfam" id="PF13173"/>
    </source>
</evidence>
<evidence type="ECO:0008006" key="5">
    <source>
        <dbReference type="Google" id="ProtNLM"/>
    </source>
</evidence>
<evidence type="ECO:0000313" key="4">
    <source>
        <dbReference type="Proteomes" id="UP000094056"/>
    </source>
</evidence>
<dbReference type="Proteomes" id="UP000094056">
    <property type="component" value="Unassembled WGS sequence"/>
</dbReference>
<dbReference type="InterPro" id="IPR041682">
    <property type="entry name" value="AAA_14"/>
</dbReference>
<comment type="caution">
    <text evidence="3">The sequence shown here is derived from an EMBL/GenBank/DDBJ whole genome shotgun (WGS) entry which is preliminary data.</text>
</comment>